<feature type="compositionally biased region" description="Basic and acidic residues" evidence="1">
    <location>
        <begin position="726"/>
        <end position="735"/>
    </location>
</feature>
<feature type="region of interest" description="Disordered" evidence="1">
    <location>
        <begin position="49"/>
        <end position="76"/>
    </location>
</feature>
<gene>
    <name evidence="2" type="ORF">Pfra01_001610900</name>
</gene>
<comment type="caution">
    <text evidence="2">The sequence shown here is derived from an EMBL/GenBank/DDBJ whole genome shotgun (WGS) entry which is preliminary data.</text>
</comment>
<feature type="region of interest" description="Disordered" evidence="1">
    <location>
        <begin position="716"/>
        <end position="735"/>
    </location>
</feature>
<evidence type="ECO:0000313" key="2">
    <source>
        <dbReference type="EMBL" id="GMF45246.1"/>
    </source>
</evidence>
<feature type="region of interest" description="Disordered" evidence="1">
    <location>
        <begin position="785"/>
        <end position="845"/>
    </location>
</feature>
<feature type="region of interest" description="Disordered" evidence="1">
    <location>
        <begin position="872"/>
        <end position="948"/>
    </location>
</feature>
<feature type="region of interest" description="Disordered" evidence="1">
    <location>
        <begin position="746"/>
        <end position="771"/>
    </location>
</feature>
<accession>A0A9W6XU36</accession>
<dbReference type="Proteomes" id="UP001165121">
    <property type="component" value="Unassembled WGS sequence"/>
</dbReference>
<dbReference type="OrthoDB" id="74996at2759"/>
<proteinExistence type="predicted"/>
<feature type="compositionally biased region" description="Acidic residues" evidence="1">
    <location>
        <begin position="909"/>
        <end position="918"/>
    </location>
</feature>
<reference evidence="2" key="1">
    <citation type="submission" date="2023-04" db="EMBL/GenBank/DDBJ databases">
        <title>Phytophthora fragariaefolia NBRC 109709.</title>
        <authorList>
            <person name="Ichikawa N."/>
            <person name="Sato H."/>
            <person name="Tonouchi N."/>
        </authorList>
    </citation>
    <scope>NUCLEOTIDE SEQUENCE</scope>
    <source>
        <strain evidence="2">NBRC 109709</strain>
    </source>
</reference>
<feature type="region of interest" description="Disordered" evidence="1">
    <location>
        <begin position="202"/>
        <end position="222"/>
    </location>
</feature>
<keyword evidence="3" id="KW-1185">Reference proteome</keyword>
<organism evidence="2 3">
    <name type="scientific">Phytophthora fragariaefolia</name>
    <dbReference type="NCBI Taxonomy" id="1490495"/>
    <lineage>
        <taxon>Eukaryota</taxon>
        <taxon>Sar</taxon>
        <taxon>Stramenopiles</taxon>
        <taxon>Oomycota</taxon>
        <taxon>Peronosporomycetes</taxon>
        <taxon>Peronosporales</taxon>
        <taxon>Peronosporaceae</taxon>
        <taxon>Phytophthora</taxon>
    </lineage>
</organism>
<evidence type="ECO:0000256" key="1">
    <source>
        <dbReference type="SAM" id="MobiDB-lite"/>
    </source>
</evidence>
<feature type="compositionally biased region" description="Acidic residues" evidence="1">
    <location>
        <begin position="154"/>
        <end position="178"/>
    </location>
</feature>
<name>A0A9W6XU36_9STRA</name>
<dbReference type="AlphaFoldDB" id="A0A9W6XU36"/>
<protein>
    <submittedName>
        <fullName evidence="2">Unnamed protein product</fullName>
    </submittedName>
</protein>
<feature type="compositionally biased region" description="Low complexity" evidence="1">
    <location>
        <begin position="202"/>
        <end position="220"/>
    </location>
</feature>
<sequence length="948" mass="103233">MQDMDSDLLNFYSFFAPNNDENVDDLWDLAAAAGGGQDDDLLDAVELEPLSPTLKDDPHEEEAQAPTKPEADNKHGLKLDTKLINNSKEGWMAQYENVKANGTPTATLPARFALLSTTCVYEPGFTTSPRGKRRISQTRAEEFELQDYDKVEGVEEEGEEGEEEEGEEETEGDGDDEPFMLSSDDYNLPVFTDAELNAMVESPSKVSTASTASAAPSPSRALDEAMSDVPDVISMFSSIYDSSQNFLVAQQQAFDLANSVNSSSNGNTSSSVTATILSTANQALFPGAPVLPCNAASTVSPASASNDTATTNSSSLPFDYFSPSGYAAAANQFLDSYGQQVQPFFLNPDMLSPGTKAALFPGQLGQQSQANTNAQLAAAMAIANSAVMANPVGAVNLMRKINSSYGVPIAPMQRRAGSMPPTAQIKVAAQIKPRLPVQRAASTTSVVAAATSAAGGSKMTRLAITPDIADFKLVQIFHQFCDPATKVLTPPRFQQLLLHHQVKEDTTASSSSSSDTKHINEGSCCGATPATANGNAVVDAQTLFKTLDINNIGALDLERFMHSFQICNRCTEAKRRAHQALCASQGQTFTPTALERQLMEDVAPVVVRVVPTRFEGHKVKSCEHYQWTWCEGFEKTGNEKCRGTNRHDKCPKYLANCTLWKHKLPPKSRKPKLLLENVDSPTKKLNSCCCCSKRERTVEDLLDGSLEDKLLGKRDDEVEATTAEEEAWRQRREQLKDEAELSLELADDSDNAADAPRNDKPGTSADTGSLIWDLSDRNTVRAGRKEAGELVDGEEDEEAFGSAKEDANDEEEDADSPVGRDAAEEEYSGDRLTELSARSEDDSYASVNEYFRENDTRVFRDSDVDRATVADSFLGASSPSRLRATANPSFLVDDDDETQQQELQQQKEEQDEQAEDESSPDKSRSSSSSSSRRRSSKKKSRSRKSSRK</sequence>
<feature type="compositionally biased region" description="Basic residues" evidence="1">
    <location>
        <begin position="931"/>
        <end position="948"/>
    </location>
</feature>
<dbReference type="EMBL" id="BSXT01001798">
    <property type="protein sequence ID" value="GMF45246.1"/>
    <property type="molecule type" value="Genomic_DNA"/>
</dbReference>
<feature type="compositionally biased region" description="Acidic residues" evidence="1">
    <location>
        <begin position="789"/>
        <end position="799"/>
    </location>
</feature>
<evidence type="ECO:0000313" key="3">
    <source>
        <dbReference type="Proteomes" id="UP001165121"/>
    </source>
</evidence>
<feature type="compositionally biased region" description="Basic and acidic residues" evidence="1">
    <location>
        <begin position="828"/>
        <end position="841"/>
    </location>
</feature>
<feature type="region of interest" description="Disordered" evidence="1">
    <location>
        <begin position="149"/>
        <end position="181"/>
    </location>
</feature>